<dbReference type="Pfam" id="PF13508">
    <property type="entry name" value="Acetyltransf_7"/>
    <property type="match status" value="1"/>
</dbReference>
<evidence type="ECO:0000313" key="2">
    <source>
        <dbReference type="EMBL" id="BBX37108.1"/>
    </source>
</evidence>
<accession>A0ABM7I2I8</accession>
<evidence type="ECO:0000313" key="3">
    <source>
        <dbReference type="Proteomes" id="UP000465622"/>
    </source>
</evidence>
<dbReference type="Gene3D" id="3.40.630.30">
    <property type="match status" value="1"/>
</dbReference>
<dbReference type="SUPFAM" id="SSF55729">
    <property type="entry name" value="Acyl-CoA N-acyltransferases (Nat)"/>
    <property type="match status" value="1"/>
</dbReference>
<dbReference type="InterPro" id="IPR000182">
    <property type="entry name" value="GNAT_dom"/>
</dbReference>
<organism evidence="2 3">
    <name type="scientific">Mycolicibacterium mageritense</name>
    <name type="common">Mycobacterium mageritense</name>
    <dbReference type="NCBI Taxonomy" id="53462"/>
    <lineage>
        <taxon>Bacteria</taxon>
        <taxon>Bacillati</taxon>
        <taxon>Actinomycetota</taxon>
        <taxon>Actinomycetes</taxon>
        <taxon>Mycobacteriales</taxon>
        <taxon>Mycobacteriaceae</taxon>
        <taxon>Mycolicibacterium</taxon>
    </lineage>
</organism>
<dbReference type="InterPro" id="IPR016181">
    <property type="entry name" value="Acyl_CoA_acyltransferase"/>
</dbReference>
<reference evidence="2 3" key="1">
    <citation type="journal article" date="2019" name="Emerg. Microbes Infect.">
        <title>Comprehensive subspecies identification of 175 nontuberculous mycobacteria species based on 7547 genomic profiles.</title>
        <authorList>
            <person name="Matsumoto Y."/>
            <person name="Kinjo T."/>
            <person name="Motooka D."/>
            <person name="Nabeya D."/>
            <person name="Jung N."/>
            <person name="Uechi K."/>
            <person name="Horii T."/>
            <person name="Iida T."/>
            <person name="Fujita J."/>
            <person name="Nakamura S."/>
        </authorList>
    </citation>
    <scope>NUCLEOTIDE SEQUENCE [LARGE SCALE GENOMIC DNA]</scope>
    <source>
        <strain evidence="2 3">JCM 12375</strain>
    </source>
</reference>
<gene>
    <name evidence="2" type="ORF">MMAGJ_63900</name>
</gene>
<sequence length="215" mass="23731">MTPMRRDSPSPLSEFVACLCDEANAGRIYDRPGPPETACLQIPNVVVRHRKILQGPNVPITAGRQAALQPLDAVIHDVPTLFRRCFAPDTVERRFYDLPERPFEEHLAHLKAGELVGSVDRAASGGIRSDIAELVAAIITTRPRPDERWIAWLLVSPTMQHRGLGKLLVAAASNPTYRPQLAVTAHTPAHAFYQHLGFSELSEATLYCRSTPGTR</sequence>
<dbReference type="Proteomes" id="UP000465622">
    <property type="component" value="Chromosome"/>
</dbReference>
<feature type="domain" description="N-acetyltransferase" evidence="1">
    <location>
        <begin position="66"/>
        <end position="215"/>
    </location>
</feature>
<dbReference type="EMBL" id="AP022567">
    <property type="protein sequence ID" value="BBX37108.1"/>
    <property type="molecule type" value="Genomic_DNA"/>
</dbReference>
<dbReference type="CDD" id="cd04301">
    <property type="entry name" value="NAT_SF"/>
    <property type="match status" value="1"/>
</dbReference>
<evidence type="ECO:0000259" key="1">
    <source>
        <dbReference type="PROSITE" id="PS51186"/>
    </source>
</evidence>
<name>A0ABM7I2I8_MYCME</name>
<keyword evidence="3" id="KW-1185">Reference proteome</keyword>
<protein>
    <recommendedName>
        <fullName evidence="1">N-acetyltransferase domain-containing protein</fullName>
    </recommendedName>
</protein>
<dbReference type="PROSITE" id="PS51186">
    <property type="entry name" value="GNAT"/>
    <property type="match status" value="1"/>
</dbReference>
<proteinExistence type="predicted"/>